<feature type="non-terminal residue" evidence="5">
    <location>
        <position position="1"/>
    </location>
</feature>
<proteinExistence type="predicted"/>
<feature type="domain" description="DUF4964" evidence="2">
    <location>
        <begin position="61"/>
        <end position="117"/>
    </location>
</feature>
<dbReference type="InterPro" id="IPR052743">
    <property type="entry name" value="Glutaminase_GtaA"/>
</dbReference>
<dbReference type="PANTHER" id="PTHR31987:SF1">
    <property type="entry name" value="GLUTAMINASE A"/>
    <property type="match status" value="1"/>
</dbReference>
<protein>
    <recommendedName>
        <fullName evidence="7">DUF5127 domain-containing protein</fullName>
    </recommendedName>
</protein>
<comment type="caution">
    <text evidence="5">The sequence shown here is derived from an EMBL/GenBank/DDBJ whole genome shotgun (WGS) entry which is preliminary data.</text>
</comment>
<dbReference type="AlphaFoldDB" id="A0A2S8SNK0"/>
<evidence type="ECO:0000313" key="6">
    <source>
        <dbReference type="Proteomes" id="UP000237684"/>
    </source>
</evidence>
<feature type="chain" id="PRO_5015696313" description="DUF5127 domain-containing protein" evidence="1">
    <location>
        <begin position="50"/>
        <end position="509"/>
    </location>
</feature>
<evidence type="ECO:0000259" key="3">
    <source>
        <dbReference type="Pfam" id="PF16335"/>
    </source>
</evidence>
<feature type="domain" description="Glutaminase A N-terminal" evidence="4">
    <location>
        <begin position="134"/>
        <end position="364"/>
    </location>
</feature>
<keyword evidence="6" id="KW-1185">Reference proteome</keyword>
<dbReference type="Pfam" id="PF17168">
    <property type="entry name" value="DUF5127"/>
    <property type="match status" value="1"/>
</dbReference>
<evidence type="ECO:0000256" key="1">
    <source>
        <dbReference type="SAM" id="SignalP"/>
    </source>
</evidence>
<name>A0A2S8SNK0_9BACT</name>
<dbReference type="Pfam" id="PF16335">
    <property type="entry name" value="GtaA_6_Hairpin"/>
    <property type="match status" value="1"/>
</dbReference>
<gene>
    <name evidence="5" type="ORF">B1R32_1471</name>
</gene>
<dbReference type="Proteomes" id="UP000237684">
    <property type="component" value="Unassembled WGS sequence"/>
</dbReference>
<feature type="signal peptide" evidence="1">
    <location>
        <begin position="1"/>
        <end position="49"/>
    </location>
</feature>
<keyword evidence="1" id="KW-0732">Signal</keyword>
<evidence type="ECO:0000259" key="2">
    <source>
        <dbReference type="Pfam" id="PF16334"/>
    </source>
</evidence>
<organism evidence="5 6">
    <name type="scientific">Abditibacterium utsteinense</name>
    <dbReference type="NCBI Taxonomy" id="1960156"/>
    <lineage>
        <taxon>Bacteria</taxon>
        <taxon>Pseudomonadati</taxon>
        <taxon>Abditibacteriota</taxon>
        <taxon>Abditibacteriia</taxon>
        <taxon>Abditibacteriales</taxon>
        <taxon>Abditibacteriaceae</taxon>
        <taxon>Abditibacterium</taxon>
    </lineage>
</organism>
<dbReference type="Pfam" id="PF16334">
    <property type="entry name" value="DUF4964"/>
    <property type="match status" value="1"/>
</dbReference>
<reference evidence="5 6" key="1">
    <citation type="journal article" date="2018" name="Syst. Appl. Microbiol.">
        <title>Abditibacterium utsteinense sp. nov., the first cultivated member of candidate phylum FBP, isolated from ice-free Antarctic soil samples.</title>
        <authorList>
            <person name="Tahon G."/>
            <person name="Tytgat B."/>
            <person name="Lebbe L."/>
            <person name="Carlier A."/>
            <person name="Willems A."/>
        </authorList>
    </citation>
    <scope>NUCLEOTIDE SEQUENCE [LARGE SCALE GENOMIC DNA]</scope>
    <source>
        <strain evidence="5 6">LMG 29911</strain>
    </source>
</reference>
<dbReference type="InterPro" id="IPR033433">
    <property type="entry name" value="GtaA_N"/>
</dbReference>
<evidence type="ECO:0008006" key="7">
    <source>
        <dbReference type="Google" id="ProtNLM"/>
    </source>
</evidence>
<dbReference type="InParanoid" id="A0A2S8SNK0"/>
<dbReference type="EMBL" id="NIGF01000047">
    <property type="protein sequence ID" value="PQV62379.1"/>
    <property type="molecule type" value="Genomic_DNA"/>
</dbReference>
<evidence type="ECO:0000259" key="4">
    <source>
        <dbReference type="Pfam" id="PF17168"/>
    </source>
</evidence>
<dbReference type="InterPro" id="IPR032515">
    <property type="entry name" value="DUF4964"/>
</dbReference>
<sequence length="509" mass="55470">LKLSIDFQNFMNTTTYRLSTHRLSTYRSTLRFLALGCALAPVAPTLAHAQSVPPAGGALAPLRPPSVPLVTHDPYFSVWSNSNKLYSDQTRHWTGRENRLSSMVRVDGQTFRLMGSQPEESASLPQTGVVVLPTRTIYSFASEKVQVQMVFLTPAIPSDIEVLARPVTYVTYLVRSLDGKTHDIQFYSDAGADLTVNDANAQQVTWNRASSGRLTALGIGSVDQPVLAKRGDDLRIDWGHLYLAATNARGLQSVLTSRDRAQMVWGRTGSLPNTDDAATPRTANDRSPVAALAFNVGAVGLQPASRTVMIAYDDEYSLNWMGRRLRPYWRRNGMDALGLLNVAARDYEQLNKRSVAFDNELMTDLRTVGGEKYARLTALAHRQALAANKIVADANGAPLMFSKENFSNGSIGTVDLMYPAAPQQLLLSPTLLKATMEPILLYSSGPRWPFDFAPHDVGVYPQATGMLYGGGENIPANGDVSGKMPVEESGNMLILLGALSKVEGNTSYA</sequence>
<evidence type="ECO:0000313" key="5">
    <source>
        <dbReference type="EMBL" id="PQV62379.1"/>
    </source>
</evidence>
<feature type="non-terminal residue" evidence="5">
    <location>
        <position position="509"/>
    </location>
</feature>
<feature type="domain" description="Glutaminase A central" evidence="3">
    <location>
        <begin position="370"/>
        <end position="509"/>
    </location>
</feature>
<dbReference type="InterPro" id="IPR032514">
    <property type="entry name" value="GtaA_central"/>
</dbReference>
<accession>A0A2S8SNK0</accession>
<dbReference type="PANTHER" id="PTHR31987">
    <property type="entry name" value="GLUTAMINASE A-RELATED"/>
    <property type="match status" value="1"/>
</dbReference>